<feature type="compositionally biased region" description="Polar residues" evidence="2">
    <location>
        <begin position="689"/>
        <end position="705"/>
    </location>
</feature>
<feature type="region of interest" description="Disordered" evidence="2">
    <location>
        <begin position="1"/>
        <end position="286"/>
    </location>
</feature>
<keyword evidence="1" id="KW-0175">Coiled coil</keyword>
<dbReference type="Proteomes" id="UP000800041">
    <property type="component" value="Unassembled WGS sequence"/>
</dbReference>
<evidence type="ECO:0000313" key="5">
    <source>
        <dbReference type="Proteomes" id="UP000800041"/>
    </source>
</evidence>
<feature type="coiled-coil region" evidence="1">
    <location>
        <begin position="940"/>
        <end position="1027"/>
    </location>
</feature>
<dbReference type="PANTHER" id="PTHR28260:SF1">
    <property type="entry name" value="SPINDLE POLE BODY COMPONENT SPC105"/>
    <property type="match status" value="1"/>
</dbReference>
<feature type="compositionally biased region" description="Low complexity" evidence="2">
    <location>
        <begin position="571"/>
        <end position="588"/>
    </location>
</feature>
<feature type="compositionally biased region" description="Polar residues" evidence="2">
    <location>
        <begin position="620"/>
        <end position="630"/>
    </location>
</feature>
<evidence type="ECO:0000256" key="1">
    <source>
        <dbReference type="SAM" id="Coils"/>
    </source>
</evidence>
<feature type="region of interest" description="Disordered" evidence="2">
    <location>
        <begin position="396"/>
        <end position="477"/>
    </location>
</feature>
<proteinExistence type="predicted"/>
<feature type="compositionally biased region" description="Basic and acidic residues" evidence="2">
    <location>
        <begin position="1"/>
        <end position="10"/>
    </location>
</feature>
<evidence type="ECO:0000313" key="4">
    <source>
        <dbReference type="EMBL" id="KAF1990425.1"/>
    </source>
</evidence>
<sequence>MSTEMDKENIADGMLDSSPKSSASSPRKSSLRSRSKSIGPGGLTVPLREESGNRRKSSVVPQSILPSKEDEQKRREARRKSLANRRVSFAPEATLHTWDVVEYLRDATTSSASSEPTRRASSVASAKSPQSNTSSPAAGLGDAEPPSTPPEQVEEPQPSTSPAHQRDLHQKQRRRRSSGIPPMNFNNPEDEFSSSPYSGSSPVSEGVEASPDSDDEDTAMSMDMDMDLGEEENQTGGSVGTDNTECSSSARLDEALRQAAAQAGSTRHGFDDDDEDGEQSMQLADDEVTASFKPFSKRTSNDEAPIQIIPSLRDQENVNPFVAPANQSPAYHPSKVLDEVADAGEDDDDSDDGMSMDITRAVGGIIKPSTAQSPGDEGATMDFTVAVGGIQKLAPLEPQINRRASLKRRRSSANLTVTGDAQGSPAKKLASRRSSIRRRSSAEDSSVDDETMDFTMPLGGIQPPSLPVNQDRRASADSSFGEAMDFTMVVGGGIKHLASNDEVDDGESTNADMSMEVTEVLGSILDSQQPKAQSMKTPSPTKTRPPSRRSSRTPTNQATFASPTKSSARKTQPPVSQVQSTPQKSPQKQTRKSLNVATPENKNSEPEVIPATVEKAIPSTPKSTAKSPILNSGHDISPKSPVRYQDMENHPRPAPPSPSPRKPLSTLGAIILDELTPQKSSGPKRGVNLATSIKSMSTPRKQAQATPIKRGPTPKKSPAPKPEYRGKALTPRKALTSKKVAQIISPVKETEKETKLAPVEAEVEGERIQLQDFLGMTGIKFMDLTTTKRRHTGFPGANILAAIDDENHDKEDGAPSFESGVVAAACTVPMLSMYQHSCHELKSHIAEGREDVQTIEAEVYENQPPLFREYLSAPPSEKHIMDNQFKNMKANARLQSKASWYGWRSDLLNDLKKGLDLTTEGFNQDEQVLEQQEQILNATLPDLKTRHGELEIECKQLQDRADEINSCDRAELEDARERLVAADAEIEEKTQLIDSLRKELEDKVASIEAIKERKNECVEEIKVAERVRQECRGWSVEEVTILKENLNTLEQTHGWSIHSASTSPPTLTLTHASTLRLFLHPSSFILPNSAPPAQDAPNTPISLTYIGDTLPKPKPLTTTLRFFLQHLRAHLQCLPQSRTRISDVLTLIKDVWATAEAVQEGVRLLDMGFVTNTAIRSDERMAVEAGMLVPGVATKVRVAFEIGVGVLGGGGEGGMQVETNVKIAAEVVYGERYDEGKMGEFITACVGTGVGEMEQMGRWRDAVEELRARLVRRGRKAGGRRV</sequence>
<dbReference type="EMBL" id="ML977142">
    <property type="protein sequence ID" value="KAF1990425.1"/>
    <property type="molecule type" value="Genomic_DNA"/>
</dbReference>
<dbReference type="InterPro" id="IPR033338">
    <property type="entry name" value="Spc105/Spc7"/>
</dbReference>
<feature type="compositionally biased region" description="Acidic residues" evidence="2">
    <location>
        <begin position="211"/>
        <end position="233"/>
    </location>
</feature>
<dbReference type="GO" id="GO:1990758">
    <property type="term" value="P:mitotic sister chromatid biorientation"/>
    <property type="evidence" value="ECO:0007669"/>
    <property type="project" value="TreeGrafter"/>
</dbReference>
<dbReference type="SMART" id="SM00787">
    <property type="entry name" value="Spc7"/>
    <property type="match status" value="1"/>
</dbReference>
<evidence type="ECO:0000259" key="3">
    <source>
        <dbReference type="SMART" id="SM00787"/>
    </source>
</evidence>
<feature type="compositionally biased region" description="Polar residues" evidence="2">
    <location>
        <begin position="556"/>
        <end position="570"/>
    </location>
</feature>
<dbReference type="Pfam" id="PF08317">
    <property type="entry name" value="Spc7"/>
    <property type="match status" value="1"/>
</dbReference>
<dbReference type="SMART" id="SM01315">
    <property type="entry name" value="Spc7_N"/>
    <property type="match status" value="1"/>
</dbReference>
<feature type="compositionally biased region" description="Polar residues" evidence="2">
    <location>
        <begin position="234"/>
        <end position="250"/>
    </location>
</feature>
<protein>
    <submittedName>
        <fullName evidence="4">Spc7-domain-containing protein</fullName>
    </submittedName>
</protein>
<feature type="compositionally biased region" description="Low complexity" evidence="2">
    <location>
        <begin position="17"/>
        <end position="28"/>
    </location>
</feature>
<reference evidence="4" key="1">
    <citation type="journal article" date="2020" name="Stud. Mycol.">
        <title>101 Dothideomycetes genomes: a test case for predicting lifestyles and emergence of pathogens.</title>
        <authorList>
            <person name="Haridas S."/>
            <person name="Albert R."/>
            <person name="Binder M."/>
            <person name="Bloem J."/>
            <person name="Labutti K."/>
            <person name="Salamov A."/>
            <person name="Andreopoulos B."/>
            <person name="Baker S."/>
            <person name="Barry K."/>
            <person name="Bills G."/>
            <person name="Bluhm B."/>
            <person name="Cannon C."/>
            <person name="Castanera R."/>
            <person name="Culley D."/>
            <person name="Daum C."/>
            <person name="Ezra D."/>
            <person name="Gonzalez J."/>
            <person name="Henrissat B."/>
            <person name="Kuo A."/>
            <person name="Liang C."/>
            <person name="Lipzen A."/>
            <person name="Lutzoni F."/>
            <person name="Magnuson J."/>
            <person name="Mondo S."/>
            <person name="Nolan M."/>
            <person name="Ohm R."/>
            <person name="Pangilinan J."/>
            <person name="Park H.-J."/>
            <person name="Ramirez L."/>
            <person name="Alfaro M."/>
            <person name="Sun H."/>
            <person name="Tritt A."/>
            <person name="Yoshinaga Y."/>
            <person name="Zwiers L.-H."/>
            <person name="Turgeon B."/>
            <person name="Goodwin S."/>
            <person name="Spatafora J."/>
            <person name="Crous P."/>
            <person name="Grigoriev I."/>
        </authorList>
    </citation>
    <scope>NUCLEOTIDE SEQUENCE</scope>
    <source>
        <strain evidence="4">CBS 113979</strain>
    </source>
</reference>
<dbReference type="OrthoDB" id="5592879at2759"/>
<evidence type="ECO:0000256" key="2">
    <source>
        <dbReference type="SAM" id="MobiDB-lite"/>
    </source>
</evidence>
<dbReference type="PANTHER" id="PTHR28260">
    <property type="entry name" value="SPINDLE POLE BODY COMPONENT SPC105"/>
    <property type="match status" value="1"/>
</dbReference>
<dbReference type="GO" id="GO:0000776">
    <property type="term" value="C:kinetochore"/>
    <property type="evidence" value="ECO:0007669"/>
    <property type="project" value="TreeGrafter"/>
</dbReference>
<feature type="compositionally biased region" description="Pro residues" evidence="2">
    <location>
        <begin position="652"/>
        <end position="661"/>
    </location>
</feature>
<gene>
    <name evidence="4" type="ORF">K402DRAFT_444371</name>
</gene>
<dbReference type="Pfam" id="PF15402">
    <property type="entry name" value="MELT_2"/>
    <property type="match status" value="5"/>
</dbReference>
<feature type="compositionally biased region" description="Polar residues" evidence="2">
    <location>
        <begin position="107"/>
        <end position="136"/>
    </location>
</feature>
<feature type="compositionally biased region" description="Polar residues" evidence="2">
    <location>
        <begin position="592"/>
        <end position="601"/>
    </location>
</feature>
<dbReference type="InterPro" id="IPR040850">
    <property type="entry name" value="Knl1_RWD_C"/>
</dbReference>
<dbReference type="Pfam" id="PF18210">
    <property type="entry name" value="Knl1_RWD_C"/>
    <property type="match status" value="1"/>
</dbReference>
<feature type="compositionally biased region" description="Acidic residues" evidence="2">
    <location>
        <begin position="271"/>
        <end position="286"/>
    </location>
</feature>
<dbReference type="GO" id="GO:0034501">
    <property type="term" value="P:protein localization to kinetochore"/>
    <property type="evidence" value="ECO:0007669"/>
    <property type="project" value="TreeGrafter"/>
</dbReference>
<dbReference type="GO" id="GO:0007094">
    <property type="term" value="P:mitotic spindle assembly checkpoint signaling"/>
    <property type="evidence" value="ECO:0007669"/>
    <property type="project" value="TreeGrafter"/>
</dbReference>
<organism evidence="4 5">
    <name type="scientific">Aulographum hederae CBS 113979</name>
    <dbReference type="NCBI Taxonomy" id="1176131"/>
    <lineage>
        <taxon>Eukaryota</taxon>
        <taxon>Fungi</taxon>
        <taxon>Dikarya</taxon>
        <taxon>Ascomycota</taxon>
        <taxon>Pezizomycotina</taxon>
        <taxon>Dothideomycetes</taxon>
        <taxon>Pleosporomycetidae</taxon>
        <taxon>Aulographales</taxon>
        <taxon>Aulographaceae</taxon>
    </lineage>
</organism>
<keyword evidence="5" id="KW-1185">Reference proteome</keyword>
<feature type="region of interest" description="Disordered" evidence="2">
    <location>
        <begin position="527"/>
        <end position="729"/>
    </location>
</feature>
<name>A0A6G1HB86_9PEZI</name>
<accession>A0A6G1HB86</accession>
<dbReference type="InterPro" id="IPR013253">
    <property type="entry name" value="Spc7_domain"/>
</dbReference>
<feature type="compositionally biased region" description="Basic residues" evidence="2">
    <location>
        <begin position="429"/>
        <end position="439"/>
    </location>
</feature>
<feature type="compositionally biased region" description="Low complexity" evidence="2">
    <location>
        <begin position="193"/>
        <end position="210"/>
    </location>
</feature>
<feature type="domain" description="Spc7 kinetochore protein" evidence="3">
    <location>
        <begin position="757"/>
        <end position="1080"/>
    </location>
</feature>